<dbReference type="EMBL" id="CP011856">
    <property type="protein sequence ID" value="AKM54289.1"/>
    <property type="molecule type" value="Genomic_DNA"/>
</dbReference>
<keyword evidence="2" id="KW-1185">Reference proteome</keyword>
<dbReference type="STRING" id="315358.SERIO_v1c07250"/>
<evidence type="ECO:0000313" key="2">
    <source>
        <dbReference type="Proteomes" id="UP000035661"/>
    </source>
</evidence>
<dbReference type="RefSeq" id="WP_047791511.1">
    <property type="nucleotide sequence ID" value="NZ_CP011856.1"/>
</dbReference>
<sequence>MNVNQNLKPKINFNSLQQYFNQLHWELNLIVSTERFVNSTNPIFALQRKISSLRSSIKNGNVDFAIKRVHDLLNDVTNVLMLRVDTKVNEYMHLYEQQTGKSFDSNYQIAIVDKDVEHFLKIKYQGKLQITMNILRPYWVNLFLTKKLNDIYKYLRENI</sequence>
<evidence type="ECO:0000313" key="1">
    <source>
        <dbReference type="EMBL" id="AKM54289.1"/>
    </source>
</evidence>
<gene>
    <name evidence="1" type="ORF">SERIO_v1c07250</name>
</gene>
<dbReference type="AlphaFoldDB" id="A0A0H3XLB4"/>
<accession>A0A0H3XLB4</accession>
<reference evidence="2" key="2">
    <citation type="submission" date="2015-06" db="EMBL/GenBank/DDBJ databases">
        <title>Complete genome sequence of Spiroplasma eriocheiris TDA-040725-5 (DSM 21848).</title>
        <authorList>
            <person name="Lo W.-S."/>
            <person name="Kuo C.-H."/>
        </authorList>
    </citation>
    <scope>NUCLEOTIDE SEQUENCE [LARGE SCALE GENOMIC DNA]</scope>
    <source>
        <strain evidence="2">TDA-040725-5</strain>
    </source>
</reference>
<reference evidence="1 2" key="1">
    <citation type="journal article" date="2015" name="Genome Biol. Evol.">
        <title>Found and Lost: The Fates of Horizontally Acquired Genes in Arthropod-Symbiotic Spiroplasma.</title>
        <authorList>
            <person name="Lo W.S."/>
            <person name="Gasparich G.E."/>
            <person name="Kuo C.H."/>
        </authorList>
    </citation>
    <scope>NUCLEOTIDE SEQUENCE [LARGE SCALE GENOMIC DNA]</scope>
    <source>
        <strain evidence="2">TDA-040725-5</strain>
    </source>
</reference>
<dbReference type="KEGG" id="seri:SERIO_v1c07250"/>
<dbReference type="Proteomes" id="UP000035661">
    <property type="component" value="Chromosome"/>
</dbReference>
<dbReference type="PATRIC" id="fig|743698.3.peg.728"/>
<proteinExistence type="predicted"/>
<organism evidence="1 2">
    <name type="scientific">Spiroplasma eriocheiris</name>
    <dbReference type="NCBI Taxonomy" id="315358"/>
    <lineage>
        <taxon>Bacteria</taxon>
        <taxon>Bacillati</taxon>
        <taxon>Mycoplasmatota</taxon>
        <taxon>Mollicutes</taxon>
        <taxon>Entomoplasmatales</taxon>
        <taxon>Spiroplasmataceae</taxon>
        <taxon>Spiroplasma</taxon>
    </lineage>
</organism>
<protein>
    <submittedName>
        <fullName evidence="1">Uncharacterized protein</fullName>
    </submittedName>
</protein>
<name>A0A0H3XLB4_9MOLU</name>